<dbReference type="InterPro" id="IPR012910">
    <property type="entry name" value="Plug_dom"/>
</dbReference>
<reference evidence="19" key="1">
    <citation type="submission" date="2022-10" db="EMBL/GenBank/DDBJ databases">
        <title>Chitinophaga sp. nov., isolated from soil.</title>
        <authorList>
            <person name="Jeon C.O."/>
        </authorList>
    </citation>
    <scope>NUCLEOTIDE SEQUENCE</scope>
    <source>
        <strain evidence="19">R8</strain>
    </source>
</reference>
<dbReference type="Gene3D" id="2.170.130.10">
    <property type="entry name" value="TonB-dependent receptor, plug domain"/>
    <property type="match status" value="1"/>
</dbReference>
<dbReference type="SUPFAM" id="SSF56935">
    <property type="entry name" value="Porins"/>
    <property type="match status" value="1"/>
</dbReference>
<evidence type="ECO:0000256" key="5">
    <source>
        <dbReference type="ARBA" id="ARBA00022496"/>
    </source>
</evidence>
<dbReference type="Pfam" id="PF00593">
    <property type="entry name" value="TonB_dep_Rec_b-barrel"/>
    <property type="match status" value="1"/>
</dbReference>
<dbReference type="InterPro" id="IPR000531">
    <property type="entry name" value="Beta-barrel_TonB"/>
</dbReference>
<dbReference type="PROSITE" id="PS52016">
    <property type="entry name" value="TONB_DEPENDENT_REC_3"/>
    <property type="match status" value="1"/>
</dbReference>
<dbReference type="Pfam" id="PF13620">
    <property type="entry name" value="CarboxypepD_reg"/>
    <property type="match status" value="1"/>
</dbReference>
<dbReference type="NCBIfam" id="TIGR01783">
    <property type="entry name" value="TonB-siderophor"/>
    <property type="match status" value="1"/>
</dbReference>
<evidence type="ECO:0000313" key="20">
    <source>
        <dbReference type="Proteomes" id="UP001162741"/>
    </source>
</evidence>
<dbReference type="RefSeq" id="WP_264283115.1">
    <property type="nucleotide sequence ID" value="NZ_CP107006.1"/>
</dbReference>
<evidence type="ECO:0000256" key="16">
    <source>
        <dbReference type="SAM" id="SignalP"/>
    </source>
</evidence>
<keyword evidence="20" id="KW-1185">Reference proteome</keyword>
<keyword evidence="5" id="KW-0410">Iron transport</keyword>
<evidence type="ECO:0000256" key="2">
    <source>
        <dbReference type="ARBA" id="ARBA00009810"/>
    </source>
</evidence>
<dbReference type="Gene3D" id="2.60.40.1120">
    <property type="entry name" value="Carboxypeptidase-like, regulatory domain"/>
    <property type="match status" value="1"/>
</dbReference>
<sequence>MRMLLLALLAICMQTVQAQTSIKGTVKDPENNLVPGASVVIGKTKVSITNDKGEYTFTDVPAGKHVLTITFIGYETTTRTVTLKEGETRVVNVALTSSAEQLQHVEITGRKESGYKNTNSFIGTKTATNLKDVPQSVSYVTKEMIQDQQAMRIGEMVKNMSGINQHTTYDDLDIRGFRTQNNSQVQMVNGLRTITGFWKQPLTNYLERLEVIKGPASALFGNTSPGGVINRVTKKPLAERRQSVSFSTGSFNAFRGLADFTGPMNESKTLLYRLNLGYENAQSFRELQFDKNFVVAPSISFLPTEKTRLNFDVVYNRSNSRLDRGQAVYGNNDIYSVPISKSLNATNDYLNEDNLMITTSFNHQLTKKLQFNLAYLKTIWEEDLLEHRTANGYAKDSAGAAIPTLVEMQVLIRKRKVFADNVSAYFTYDANTGPIAHKILAGYDYAQNKMPWGAAQSQANGYKNAAGTAATAYNAARPANFQYTTVNGIKMPVPNVPHFDLTSVSPYQLFDMSKYSYVKTNYDPTFYNAQGYYVQDQLTFGKFQALLGLRYDRFDERVNYDKATETKIVQDAFIPRVGLVYTIDKHVNVYATYTEGYNPQTTASMNNPNAGGPFDPLISNLVEAGAKSDWFNERLSVTLAAYRIQLENVLYNAGDATNPELLRPIGKVESKGIELDVKGQISPNWYLTAAYAYNDAQITESTDKTDLGRQSPGAPKHQGSFWTKYTIPNGVLKGLGIGGGANFVTERNVDGNKVQTLPAYEVFNGALYYKIDKFQLQLNMNNLLDKTYWIGGYDYLRLFPGAPRNWMTTVSYVF</sequence>
<dbReference type="Pfam" id="PF07715">
    <property type="entry name" value="Plug"/>
    <property type="match status" value="1"/>
</dbReference>
<name>A0ABY6J6W2_9BACT</name>
<evidence type="ECO:0000256" key="7">
    <source>
        <dbReference type="ARBA" id="ARBA00022729"/>
    </source>
</evidence>
<evidence type="ECO:0000313" key="19">
    <source>
        <dbReference type="EMBL" id="UYQ95368.1"/>
    </source>
</evidence>
<evidence type="ECO:0000259" key="17">
    <source>
        <dbReference type="Pfam" id="PF00593"/>
    </source>
</evidence>
<evidence type="ECO:0000256" key="11">
    <source>
        <dbReference type="ARBA" id="ARBA00023136"/>
    </source>
</evidence>
<keyword evidence="12 19" id="KW-0675">Receptor</keyword>
<comment type="similarity">
    <text evidence="2 14 15">Belongs to the TonB-dependent receptor family.</text>
</comment>
<keyword evidence="8" id="KW-0408">Iron</keyword>
<evidence type="ECO:0000256" key="9">
    <source>
        <dbReference type="ARBA" id="ARBA00023065"/>
    </source>
</evidence>
<dbReference type="SUPFAM" id="SSF49464">
    <property type="entry name" value="Carboxypeptidase regulatory domain-like"/>
    <property type="match status" value="1"/>
</dbReference>
<dbReference type="Gene3D" id="2.40.170.20">
    <property type="entry name" value="TonB-dependent receptor, beta-barrel domain"/>
    <property type="match status" value="1"/>
</dbReference>
<organism evidence="19 20">
    <name type="scientific">Chitinophaga horti</name>
    <dbReference type="NCBI Taxonomy" id="2920382"/>
    <lineage>
        <taxon>Bacteria</taxon>
        <taxon>Pseudomonadati</taxon>
        <taxon>Bacteroidota</taxon>
        <taxon>Chitinophagia</taxon>
        <taxon>Chitinophagales</taxon>
        <taxon>Chitinophagaceae</taxon>
        <taxon>Chitinophaga</taxon>
    </lineage>
</organism>
<dbReference type="PANTHER" id="PTHR32552:SF68">
    <property type="entry name" value="FERRICHROME OUTER MEMBRANE TRANSPORTER_PHAGE RECEPTOR"/>
    <property type="match status" value="1"/>
</dbReference>
<keyword evidence="7 16" id="KW-0732">Signal</keyword>
<evidence type="ECO:0000256" key="10">
    <source>
        <dbReference type="ARBA" id="ARBA00023077"/>
    </source>
</evidence>
<proteinExistence type="inferred from homology"/>
<protein>
    <submittedName>
        <fullName evidence="19">TonB-dependent receptor</fullName>
    </submittedName>
</protein>
<dbReference type="InterPro" id="IPR008969">
    <property type="entry name" value="CarboxyPept-like_regulatory"/>
</dbReference>
<accession>A0ABY6J6W2</accession>
<feature type="domain" description="TonB-dependent receptor-like beta-barrel" evidence="17">
    <location>
        <begin position="303"/>
        <end position="783"/>
    </location>
</feature>
<keyword evidence="3 14" id="KW-0813">Transport</keyword>
<evidence type="ECO:0000259" key="18">
    <source>
        <dbReference type="Pfam" id="PF07715"/>
    </source>
</evidence>
<evidence type="ECO:0000256" key="14">
    <source>
        <dbReference type="PROSITE-ProRule" id="PRU01360"/>
    </source>
</evidence>
<keyword evidence="13 14" id="KW-0998">Cell outer membrane</keyword>
<dbReference type="CDD" id="cd01347">
    <property type="entry name" value="ligand_gated_channel"/>
    <property type="match status" value="1"/>
</dbReference>
<keyword evidence="11 14" id="KW-0472">Membrane</keyword>
<dbReference type="InterPro" id="IPR010105">
    <property type="entry name" value="TonB_sidphr_rcpt"/>
</dbReference>
<dbReference type="InterPro" id="IPR036942">
    <property type="entry name" value="Beta-barrel_TonB_sf"/>
</dbReference>
<evidence type="ECO:0000256" key="6">
    <source>
        <dbReference type="ARBA" id="ARBA00022692"/>
    </source>
</evidence>
<evidence type="ECO:0000256" key="3">
    <source>
        <dbReference type="ARBA" id="ARBA00022448"/>
    </source>
</evidence>
<evidence type="ECO:0000256" key="8">
    <source>
        <dbReference type="ARBA" id="ARBA00023004"/>
    </source>
</evidence>
<feature type="domain" description="TonB-dependent receptor plug" evidence="18">
    <location>
        <begin position="130"/>
        <end position="228"/>
    </location>
</feature>
<feature type="signal peptide" evidence="16">
    <location>
        <begin position="1"/>
        <end position="18"/>
    </location>
</feature>
<evidence type="ECO:0000256" key="15">
    <source>
        <dbReference type="RuleBase" id="RU003357"/>
    </source>
</evidence>
<dbReference type="Proteomes" id="UP001162741">
    <property type="component" value="Chromosome"/>
</dbReference>
<dbReference type="InterPro" id="IPR039426">
    <property type="entry name" value="TonB-dep_rcpt-like"/>
</dbReference>
<dbReference type="PANTHER" id="PTHR32552">
    <property type="entry name" value="FERRICHROME IRON RECEPTOR-RELATED"/>
    <property type="match status" value="1"/>
</dbReference>
<keyword evidence="6 14" id="KW-0812">Transmembrane</keyword>
<keyword evidence="4 14" id="KW-1134">Transmembrane beta strand</keyword>
<keyword evidence="10 15" id="KW-0798">TonB box</keyword>
<comment type="subcellular location">
    <subcellularLocation>
        <location evidence="1 14">Cell outer membrane</location>
        <topology evidence="1 14">Multi-pass membrane protein</topology>
    </subcellularLocation>
</comment>
<dbReference type="EMBL" id="CP107006">
    <property type="protein sequence ID" value="UYQ95368.1"/>
    <property type="molecule type" value="Genomic_DNA"/>
</dbReference>
<keyword evidence="9" id="KW-0406">Ion transport</keyword>
<dbReference type="InterPro" id="IPR037066">
    <property type="entry name" value="Plug_dom_sf"/>
</dbReference>
<evidence type="ECO:0000256" key="13">
    <source>
        <dbReference type="ARBA" id="ARBA00023237"/>
    </source>
</evidence>
<evidence type="ECO:0000256" key="1">
    <source>
        <dbReference type="ARBA" id="ARBA00004571"/>
    </source>
</evidence>
<evidence type="ECO:0000256" key="4">
    <source>
        <dbReference type="ARBA" id="ARBA00022452"/>
    </source>
</evidence>
<feature type="chain" id="PRO_5045071718" evidence="16">
    <location>
        <begin position="19"/>
        <end position="814"/>
    </location>
</feature>
<gene>
    <name evidence="19" type="ORF">MKQ68_09685</name>
</gene>
<evidence type="ECO:0000256" key="12">
    <source>
        <dbReference type="ARBA" id="ARBA00023170"/>
    </source>
</evidence>